<dbReference type="RefSeq" id="WP_258732602.1">
    <property type="nucleotide sequence ID" value="NZ_JANTHZ010000003.1"/>
</dbReference>
<dbReference type="Pfam" id="PF00534">
    <property type="entry name" value="Glycos_transf_1"/>
    <property type="match status" value="1"/>
</dbReference>
<proteinExistence type="predicted"/>
<dbReference type="PANTHER" id="PTHR46656:SF3">
    <property type="entry name" value="PUTATIVE-RELATED"/>
    <property type="match status" value="1"/>
</dbReference>
<dbReference type="InterPro" id="IPR007739">
    <property type="entry name" value="RgpF"/>
</dbReference>
<protein>
    <submittedName>
        <fullName evidence="2">Glycosyltransferase</fullName>
        <ecNumber evidence="2">2.4.-.-</ecNumber>
    </submittedName>
</protein>
<organism evidence="2 3">
    <name type="scientific">Ancylobacter mangrovi</name>
    <dbReference type="NCBI Taxonomy" id="2972472"/>
    <lineage>
        <taxon>Bacteria</taxon>
        <taxon>Pseudomonadati</taxon>
        <taxon>Pseudomonadota</taxon>
        <taxon>Alphaproteobacteria</taxon>
        <taxon>Hyphomicrobiales</taxon>
        <taxon>Xanthobacteraceae</taxon>
        <taxon>Ancylobacter</taxon>
    </lineage>
</organism>
<feature type="domain" description="Glycosyl transferase family 1" evidence="1">
    <location>
        <begin position="550"/>
        <end position="686"/>
    </location>
</feature>
<dbReference type="PANTHER" id="PTHR46656">
    <property type="entry name" value="PUTATIVE-RELATED"/>
    <property type="match status" value="1"/>
</dbReference>
<gene>
    <name evidence="2" type="ORF">NVS89_10280</name>
</gene>
<reference evidence="2" key="1">
    <citation type="submission" date="2022-08" db="EMBL/GenBank/DDBJ databases">
        <authorList>
            <person name="Li F."/>
        </authorList>
    </citation>
    <scope>NUCLEOTIDE SEQUENCE</scope>
    <source>
        <strain evidence="2">MQZ15Z-1</strain>
    </source>
</reference>
<keyword evidence="2" id="KW-0328">Glycosyltransferase</keyword>
<dbReference type="Proteomes" id="UP001151088">
    <property type="component" value="Unassembled WGS sequence"/>
</dbReference>
<name>A0A9X2T3Z8_9HYPH</name>
<dbReference type="GO" id="GO:0016757">
    <property type="term" value="F:glycosyltransferase activity"/>
    <property type="evidence" value="ECO:0007669"/>
    <property type="project" value="UniProtKB-KW"/>
</dbReference>
<keyword evidence="2" id="KW-0808">Transferase</keyword>
<comment type="caution">
    <text evidence="2">The sequence shown here is derived from an EMBL/GenBank/DDBJ whole genome shotgun (WGS) entry which is preliminary data.</text>
</comment>
<dbReference type="EMBL" id="JANTHZ010000003">
    <property type="protein sequence ID" value="MCS0495486.1"/>
    <property type="molecule type" value="Genomic_DNA"/>
</dbReference>
<dbReference type="SUPFAM" id="SSF53756">
    <property type="entry name" value="UDP-Glycosyltransferase/glycogen phosphorylase"/>
    <property type="match status" value="1"/>
</dbReference>
<dbReference type="EC" id="2.4.-.-" evidence="2"/>
<accession>A0A9X2T3Z8</accession>
<dbReference type="InterPro" id="IPR001296">
    <property type="entry name" value="Glyco_trans_1"/>
</dbReference>
<evidence type="ECO:0000259" key="1">
    <source>
        <dbReference type="Pfam" id="PF00534"/>
    </source>
</evidence>
<evidence type="ECO:0000313" key="2">
    <source>
        <dbReference type="EMBL" id="MCS0495486.1"/>
    </source>
</evidence>
<dbReference type="AlphaFoldDB" id="A0A9X2T3Z8"/>
<dbReference type="Pfam" id="PF05045">
    <property type="entry name" value="RgpF"/>
    <property type="match status" value="1"/>
</dbReference>
<dbReference type="Gene3D" id="3.40.50.2000">
    <property type="entry name" value="Glycogen Phosphorylase B"/>
    <property type="match status" value="1"/>
</dbReference>
<keyword evidence="3" id="KW-1185">Reference proteome</keyword>
<evidence type="ECO:0000313" key="3">
    <source>
        <dbReference type="Proteomes" id="UP001151088"/>
    </source>
</evidence>
<sequence length="776" mass="86480">MKIRLPRWLTRLAFHADGRPRGFVRRALFHRSGRPRSRLKFLVQHKSGRPRRAFRELLLNAGQEAITGAAGEPAFDAGWYLGSNPDVREAGLSALYHYRLVGRLEGRLPGPPRRSRPVADAQLQVLQYAPPGPRAALFVTHSPRGGIKPHVRHYLEALVREGIEVYLLVAADQPFTGDAPWLHALCRGIFVRENVGLDFAAWAHIMRSYRAFFECQTLYLLNDSLLGPTNAADFHTLIERIENHPAALVGLTDNYERGWHIQSYFLALKAELLRSQPLHDFVRDIVAFDDKNDVINTYEVKFAPAMQAAGLRVGQLFDTYDEHNSTIFRWRRLLADGFPFIKVMAIRDDIPFADKTGWREALAEYGYDVALADALLDELAEQRRFPLGPQPARTPPVVTFIGLWNYNNGLGAAARGYLTALMHAPFRRKLLPIRRPFHIHQRIAPTIACADLPGPADVAVVHLNPDGWGTVLDKGAEAEIDRALVRVGLFVWESPTLPDYFQRGLAEVDAVWAPSEYCTEIFRPFARGPVHVVPHVVPVRETLVPPATRTRLRRRYGLDEAARIILYVFDASSFLVRKNPHALVRAFALSGLGAQGWQLVLKTKHVDPTHADAAALLELCRATPGVVLLDRSMSDHELAVLQDSADIYASPHCSEGFGLTIAEALARGIPVVATDYGGSRDFLTSETGFPVRYEDWTLTEDFGAYRTGTRWAKVDEAHFAECLAAAAALTPEARAALGERARAHLRATLSPQAVARRMEESVARLLSARSEAEGTP</sequence>